<proteinExistence type="predicted"/>
<organism evidence="1 3">
    <name type="scientific">Phytophthora cactorum</name>
    <dbReference type="NCBI Taxonomy" id="29920"/>
    <lineage>
        <taxon>Eukaryota</taxon>
        <taxon>Sar</taxon>
        <taxon>Stramenopiles</taxon>
        <taxon>Oomycota</taxon>
        <taxon>Peronosporomycetes</taxon>
        <taxon>Peronosporales</taxon>
        <taxon>Peronosporaceae</taxon>
        <taxon>Phytophthora</taxon>
    </lineage>
</organism>
<evidence type="ECO:0000313" key="3">
    <source>
        <dbReference type="Proteomes" id="UP000774804"/>
    </source>
</evidence>
<sequence>MSWVSYVARTASGSRKLVLGRLEPVQNVVDAVALNM</sequence>
<dbReference type="EMBL" id="RCMK01000738">
    <property type="protein sequence ID" value="KAG2914257.1"/>
    <property type="molecule type" value="Genomic_DNA"/>
</dbReference>
<accession>A0A8T1ATI2</accession>
<protein>
    <submittedName>
        <fullName evidence="1">Uncharacterized protein</fullName>
    </submittedName>
</protein>
<dbReference type="EMBL" id="RCMI01001349">
    <property type="protein sequence ID" value="KAG2886325.1"/>
    <property type="molecule type" value="Genomic_DNA"/>
</dbReference>
<dbReference type="Proteomes" id="UP000736787">
    <property type="component" value="Unassembled WGS sequence"/>
</dbReference>
<name>A0A8T1ATI2_9STRA</name>
<dbReference type="AlphaFoldDB" id="A0A8T1ATI2"/>
<gene>
    <name evidence="1" type="ORF">PC115_g20711</name>
    <name evidence="2" type="ORF">PC117_g18385</name>
</gene>
<dbReference type="Proteomes" id="UP000774804">
    <property type="component" value="Unassembled WGS sequence"/>
</dbReference>
<comment type="caution">
    <text evidence="1">The sequence shown here is derived from an EMBL/GenBank/DDBJ whole genome shotgun (WGS) entry which is preliminary data.</text>
</comment>
<reference evidence="1" key="1">
    <citation type="submission" date="2018-10" db="EMBL/GenBank/DDBJ databases">
        <title>Effector identification in a new, highly contiguous assembly of the strawberry crown rot pathogen Phytophthora cactorum.</title>
        <authorList>
            <person name="Armitage A.D."/>
            <person name="Nellist C.F."/>
            <person name="Bates H."/>
            <person name="Vickerstaff R.J."/>
            <person name="Harrison R.J."/>
        </authorList>
    </citation>
    <scope>NUCLEOTIDE SEQUENCE</scope>
    <source>
        <strain evidence="1">4032</strain>
        <strain evidence="2">4040</strain>
    </source>
</reference>
<evidence type="ECO:0000313" key="1">
    <source>
        <dbReference type="EMBL" id="KAG2886325.1"/>
    </source>
</evidence>
<evidence type="ECO:0000313" key="2">
    <source>
        <dbReference type="EMBL" id="KAG2914257.1"/>
    </source>
</evidence>